<dbReference type="Proteomes" id="UP000008068">
    <property type="component" value="Unassembled WGS sequence"/>
</dbReference>
<feature type="compositionally biased region" description="Acidic residues" evidence="1">
    <location>
        <begin position="105"/>
        <end position="121"/>
    </location>
</feature>
<keyword evidence="3" id="KW-1185">Reference proteome</keyword>
<feature type="compositionally biased region" description="Polar residues" evidence="1">
    <location>
        <begin position="284"/>
        <end position="300"/>
    </location>
</feature>
<feature type="compositionally biased region" description="Basic residues" evidence="1">
    <location>
        <begin position="70"/>
        <end position="84"/>
    </location>
</feature>
<evidence type="ECO:0000256" key="1">
    <source>
        <dbReference type="SAM" id="MobiDB-lite"/>
    </source>
</evidence>
<gene>
    <name evidence="2" type="ORF">CAEBREN_23405</name>
</gene>
<evidence type="ECO:0000313" key="3">
    <source>
        <dbReference type="Proteomes" id="UP000008068"/>
    </source>
</evidence>
<dbReference type="HOGENOM" id="CLU_079157_0_0_1"/>
<organism evidence="3">
    <name type="scientific">Caenorhabditis brenneri</name>
    <name type="common">Nematode worm</name>
    <dbReference type="NCBI Taxonomy" id="135651"/>
    <lineage>
        <taxon>Eukaryota</taxon>
        <taxon>Metazoa</taxon>
        <taxon>Ecdysozoa</taxon>
        <taxon>Nematoda</taxon>
        <taxon>Chromadorea</taxon>
        <taxon>Rhabditida</taxon>
        <taxon>Rhabditina</taxon>
        <taxon>Rhabditomorpha</taxon>
        <taxon>Rhabditoidea</taxon>
        <taxon>Rhabditidae</taxon>
        <taxon>Peloderinae</taxon>
        <taxon>Caenorhabditis</taxon>
    </lineage>
</organism>
<reference evidence="3" key="1">
    <citation type="submission" date="2011-07" db="EMBL/GenBank/DDBJ databases">
        <authorList>
            <consortium name="Caenorhabditis brenneri Sequencing and Analysis Consortium"/>
            <person name="Wilson R.K."/>
        </authorList>
    </citation>
    <scope>NUCLEOTIDE SEQUENCE [LARGE SCALE GENOMIC DNA]</scope>
    <source>
        <strain evidence="3">PB2801</strain>
    </source>
</reference>
<protein>
    <submittedName>
        <fullName evidence="2">Uncharacterized protein</fullName>
    </submittedName>
</protein>
<feature type="compositionally biased region" description="Basic residues" evidence="1">
    <location>
        <begin position="252"/>
        <end position="267"/>
    </location>
</feature>
<feature type="region of interest" description="Disordered" evidence="1">
    <location>
        <begin position="28"/>
        <end position="122"/>
    </location>
</feature>
<evidence type="ECO:0000313" key="2">
    <source>
        <dbReference type="EMBL" id="EGT58403.1"/>
    </source>
</evidence>
<dbReference type="EMBL" id="GL379868">
    <property type="protein sequence ID" value="EGT58403.1"/>
    <property type="molecule type" value="Genomic_DNA"/>
</dbReference>
<name>G0NDM3_CAEBE</name>
<feature type="region of interest" description="Disordered" evidence="1">
    <location>
        <begin position="224"/>
        <end position="306"/>
    </location>
</feature>
<feature type="region of interest" description="Disordered" evidence="1">
    <location>
        <begin position="152"/>
        <end position="201"/>
    </location>
</feature>
<feature type="compositionally biased region" description="Basic and acidic residues" evidence="1">
    <location>
        <begin position="180"/>
        <end position="191"/>
    </location>
</feature>
<dbReference type="InParanoid" id="G0NDM3"/>
<dbReference type="AlphaFoldDB" id="G0NDM3"/>
<proteinExistence type="predicted"/>
<accession>G0NDM3</accession>
<feature type="compositionally biased region" description="Basic and acidic residues" evidence="1">
    <location>
        <begin position="28"/>
        <end position="67"/>
    </location>
</feature>
<sequence length="306" mass="35827">MDFSCFTQEELEGLKEFSDRVPGPEVKIKHEVGIADNAEKREAKKTPEEREAMNRKRRAKEVSDKAAAKSARKEKKQREARKRLGNPFLNPDYFVELGQPIFQEDYSDEEDDEMEENSDDVEILRVVNKKTQSTDEQKFQKILEESEPVYYTLKKRPRKNSDEADTLEVPHSDSKKKKKMSDDEMTQKVKAESANLVQKTAPKQCSDIADELIQKIKAEAAVKVEEPQQKPEQVPGKKLSRYQRMNFEERKAHNKRKTDAKRLRRQQMKREAMAAEEQLEDAPVNNNAYYQDQNDENQVPMNEYFY</sequence>